<evidence type="ECO:0000259" key="5">
    <source>
        <dbReference type="PROSITE" id="PS51795"/>
    </source>
</evidence>
<dbReference type="InterPro" id="IPR007650">
    <property type="entry name" value="Zf-FLZ_dom"/>
</dbReference>
<dbReference type="InterPro" id="IPR044585">
    <property type="entry name" value="FLZ10/11"/>
</dbReference>
<evidence type="ECO:0000313" key="6">
    <source>
        <dbReference type="Proteomes" id="UP000087171"/>
    </source>
</evidence>
<dbReference type="PANTHER" id="PTHR46868:SF3">
    <property type="entry name" value="FCS-LIKE ZINC FINGER 11"/>
    <property type="match status" value="1"/>
</dbReference>
<dbReference type="AlphaFoldDB" id="A0A1S2Y388"/>
<dbReference type="Pfam" id="PF04570">
    <property type="entry name" value="zf-FLZ"/>
    <property type="match status" value="1"/>
</dbReference>
<dbReference type="RefSeq" id="XP_004498618.1">
    <property type="nucleotide sequence ID" value="XM_004498561.3"/>
</dbReference>
<dbReference type="PANTHER" id="PTHR46868">
    <property type="entry name" value="FCS-LIKE ZINC FINGER 11"/>
    <property type="match status" value="1"/>
</dbReference>
<accession>A0A1S2Y388</accession>
<proteinExistence type="inferred from homology"/>
<dbReference type="STRING" id="3827.A0A1S2Y388"/>
<evidence type="ECO:0000256" key="3">
    <source>
        <dbReference type="ARBA" id="ARBA00022771"/>
    </source>
</evidence>
<keyword evidence="6" id="KW-1185">Reference proteome</keyword>
<dbReference type="PROSITE" id="PS51795">
    <property type="entry name" value="ZF_FLZ"/>
    <property type="match status" value="1"/>
</dbReference>
<dbReference type="Proteomes" id="UP000087171">
    <property type="component" value="Chromosome Ca4"/>
</dbReference>
<evidence type="ECO:0000256" key="1">
    <source>
        <dbReference type="ARBA" id="ARBA00009374"/>
    </source>
</evidence>
<dbReference type="OrthoDB" id="685855at2759"/>
<evidence type="ECO:0000313" key="7">
    <source>
        <dbReference type="RefSeq" id="XP_004498618.1"/>
    </source>
</evidence>
<keyword evidence="3" id="KW-0862">Zinc</keyword>
<sequence>MAISDANYNYCSESHVLENNEKKTKSIFKAPLQFVGLGLDSDSLNSPTSPLDLTLLSNRGNPYEGQQQRIYDCTKLGLSIIDSLKDCSKFSVFKKASVNPTPSPQMIITKAPNFNHSIDSVHASKSLPKDFFKLPYTQNNSAFHKGESNVVFEIGETMIEPEPFGKSMSCSLDFYSPVKDSNFDLSSSPHFIGGSKNPNTLVFDELNANTLNLSASEIESSEDYTCVISHGPNPKKTHIFCDCILEICAADDVEKHQNKNEEKKGLFSHVVDGSETPKQCPYGGKFLTFCYQCNKKLEEGKDIYIYRGEKSFCSLTCRALEIMIDEELEKSIAPFENSLELESGGELFGSGIFTDAS</sequence>
<keyword evidence="3" id="KW-0863">Zinc-finger</keyword>
<feature type="zinc finger region" description="FLZ-type" evidence="4">
    <location>
        <begin position="285"/>
        <end position="329"/>
    </location>
</feature>
<dbReference type="GO" id="GO:0008270">
    <property type="term" value="F:zinc ion binding"/>
    <property type="evidence" value="ECO:0007669"/>
    <property type="project" value="UniProtKB-KW"/>
</dbReference>
<name>A0A1S2Y388_CICAR</name>
<organism evidence="6 7">
    <name type="scientific">Cicer arietinum</name>
    <name type="common">Chickpea</name>
    <name type="synonym">Garbanzo</name>
    <dbReference type="NCBI Taxonomy" id="3827"/>
    <lineage>
        <taxon>Eukaryota</taxon>
        <taxon>Viridiplantae</taxon>
        <taxon>Streptophyta</taxon>
        <taxon>Embryophyta</taxon>
        <taxon>Tracheophyta</taxon>
        <taxon>Spermatophyta</taxon>
        <taxon>Magnoliopsida</taxon>
        <taxon>eudicotyledons</taxon>
        <taxon>Gunneridae</taxon>
        <taxon>Pentapetalae</taxon>
        <taxon>rosids</taxon>
        <taxon>fabids</taxon>
        <taxon>Fabales</taxon>
        <taxon>Fabaceae</taxon>
        <taxon>Papilionoideae</taxon>
        <taxon>50 kb inversion clade</taxon>
        <taxon>NPAAA clade</taxon>
        <taxon>Hologalegina</taxon>
        <taxon>IRL clade</taxon>
        <taxon>Cicereae</taxon>
        <taxon>Cicer</taxon>
    </lineage>
</organism>
<dbReference type="KEGG" id="cam:101497948"/>
<evidence type="ECO:0000256" key="4">
    <source>
        <dbReference type="PROSITE-ProRule" id="PRU01131"/>
    </source>
</evidence>
<keyword evidence="2" id="KW-0479">Metal-binding</keyword>
<reference evidence="6" key="1">
    <citation type="journal article" date="2013" name="Nat. Biotechnol.">
        <title>Draft genome sequence of chickpea (Cicer arietinum) provides a resource for trait improvement.</title>
        <authorList>
            <person name="Varshney R.K."/>
            <person name="Song C."/>
            <person name="Saxena R.K."/>
            <person name="Azam S."/>
            <person name="Yu S."/>
            <person name="Sharpe A.G."/>
            <person name="Cannon S."/>
            <person name="Baek J."/>
            <person name="Rosen B.D."/>
            <person name="Tar'an B."/>
            <person name="Millan T."/>
            <person name="Zhang X."/>
            <person name="Ramsay L.D."/>
            <person name="Iwata A."/>
            <person name="Wang Y."/>
            <person name="Nelson W."/>
            <person name="Farmer A.D."/>
            <person name="Gaur P.M."/>
            <person name="Soderlund C."/>
            <person name="Penmetsa R.V."/>
            <person name="Xu C."/>
            <person name="Bharti A.K."/>
            <person name="He W."/>
            <person name="Winter P."/>
            <person name="Zhao S."/>
            <person name="Hane J.K."/>
            <person name="Carrasquilla-Garcia N."/>
            <person name="Condie J.A."/>
            <person name="Upadhyaya H.D."/>
            <person name="Luo M.C."/>
            <person name="Thudi M."/>
            <person name="Gowda C.L."/>
            <person name="Singh N.P."/>
            <person name="Lichtenzveig J."/>
            <person name="Gali K.K."/>
            <person name="Rubio J."/>
            <person name="Nadarajan N."/>
            <person name="Dolezel J."/>
            <person name="Bansal K.C."/>
            <person name="Xu X."/>
            <person name="Edwards D."/>
            <person name="Zhang G."/>
            <person name="Kahl G."/>
            <person name="Gil J."/>
            <person name="Singh K.B."/>
            <person name="Datta S.K."/>
            <person name="Jackson S.A."/>
            <person name="Wang J."/>
            <person name="Cook D.R."/>
        </authorList>
    </citation>
    <scope>NUCLEOTIDE SEQUENCE [LARGE SCALE GENOMIC DNA]</scope>
    <source>
        <strain evidence="6">cv. CDC Frontier</strain>
    </source>
</reference>
<protein>
    <submittedName>
        <fullName evidence="7">FCS-Like Zinc finger 10-like</fullName>
    </submittedName>
</protein>
<dbReference type="PaxDb" id="3827-XP_004498618.1"/>
<gene>
    <name evidence="7" type="primary">LOC101497948</name>
</gene>
<feature type="domain" description="FLZ-type" evidence="5">
    <location>
        <begin position="285"/>
        <end position="329"/>
    </location>
</feature>
<dbReference type="GeneID" id="101497948"/>
<dbReference type="eggNOG" id="ENOG502QWBW">
    <property type="taxonomic scope" value="Eukaryota"/>
</dbReference>
<comment type="similarity">
    <text evidence="1">Belongs to the FLZ family.</text>
</comment>
<reference evidence="7" key="2">
    <citation type="submission" date="2025-08" db="UniProtKB">
        <authorList>
            <consortium name="RefSeq"/>
        </authorList>
    </citation>
    <scope>IDENTIFICATION</scope>
    <source>
        <tissue evidence="7">Etiolated seedlings</tissue>
    </source>
</reference>
<evidence type="ECO:0000256" key="2">
    <source>
        <dbReference type="ARBA" id="ARBA00022723"/>
    </source>
</evidence>